<keyword evidence="3" id="KW-1185">Reference proteome</keyword>
<protein>
    <submittedName>
        <fullName evidence="2">Uncharacterized protein</fullName>
    </submittedName>
</protein>
<evidence type="ECO:0000313" key="2">
    <source>
        <dbReference type="EMBL" id="KAF4121702.1"/>
    </source>
</evidence>
<organism evidence="2 3">
    <name type="scientific">Geosmithia morbida</name>
    <dbReference type="NCBI Taxonomy" id="1094350"/>
    <lineage>
        <taxon>Eukaryota</taxon>
        <taxon>Fungi</taxon>
        <taxon>Dikarya</taxon>
        <taxon>Ascomycota</taxon>
        <taxon>Pezizomycotina</taxon>
        <taxon>Sordariomycetes</taxon>
        <taxon>Hypocreomycetidae</taxon>
        <taxon>Hypocreales</taxon>
        <taxon>Bionectriaceae</taxon>
        <taxon>Geosmithia</taxon>
    </lineage>
</organism>
<accession>A0A9P4YTU8</accession>
<dbReference type="RefSeq" id="XP_035320354.1">
    <property type="nucleotide sequence ID" value="XM_035463523.1"/>
</dbReference>
<evidence type="ECO:0000256" key="1">
    <source>
        <dbReference type="SAM" id="MobiDB-lite"/>
    </source>
</evidence>
<reference evidence="2" key="1">
    <citation type="submission" date="2020-03" db="EMBL/GenBank/DDBJ databases">
        <title>Site-based positive gene gene selection in Geosmithia morbida across the United States reveals a broad range of putative effectors and factors for local host and environmental adapation.</title>
        <authorList>
            <person name="Onufrak A."/>
            <person name="Murdoch R.W."/>
            <person name="Gazis R."/>
            <person name="Huff M."/>
            <person name="Staton M."/>
            <person name="Klingeman W."/>
            <person name="Hadziabdic D."/>
        </authorList>
    </citation>
    <scope>NUCLEOTIDE SEQUENCE</scope>
    <source>
        <strain evidence="2">1262</strain>
    </source>
</reference>
<dbReference type="GeneID" id="55967771"/>
<feature type="region of interest" description="Disordered" evidence="1">
    <location>
        <begin position="189"/>
        <end position="222"/>
    </location>
</feature>
<dbReference type="Proteomes" id="UP000749293">
    <property type="component" value="Unassembled WGS sequence"/>
</dbReference>
<evidence type="ECO:0000313" key="3">
    <source>
        <dbReference type="Proteomes" id="UP000749293"/>
    </source>
</evidence>
<dbReference type="OrthoDB" id="5236816at2759"/>
<comment type="caution">
    <text evidence="2">The sequence shown here is derived from an EMBL/GenBank/DDBJ whole genome shotgun (WGS) entry which is preliminary data.</text>
</comment>
<dbReference type="AlphaFoldDB" id="A0A9P4YTU8"/>
<feature type="compositionally biased region" description="Acidic residues" evidence="1">
    <location>
        <begin position="407"/>
        <end position="426"/>
    </location>
</feature>
<feature type="region of interest" description="Disordered" evidence="1">
    <location>
        <begin position="1"/>
        <end position="48"/>
    </location>
</feature>
<gene>
    <name evidence="2" type="ORF">GMORB2_1541</name>
</gene>
<feature type="compositionally biased region" description="Acidic residues" evidence="1">
    <location>
        <begin position="456"/>
        <end position="468"/>
    </location>
</feature>
<name>A0A9P4YTU8_9HYPO</name>
<feature type="compositionally biased region" description="Basic residues" evidence="1">
    <location>
        <begin position="36"/>
        <end position="48"/>
    </location>
</feature>
<feature type="region of interest" description="Disordered" evidence="1">
    <location>
        <begin position="88"/>
        <end position="114"/>
    </location>
</feature>
<proteinExistence type="predicted"/>
<feature type="region of interest" description="Disordered" evidence="1">
    <location>
        <begin position="401"/>
        <end position="474"/>
    </location>
</feature>
<dbReference type="EMBL" id="JAANYQ010000011">
    <property type="protein sequence ID" value="KAF4121702.1"/>
    <property type="molecule type" value="Genomic_DNA"/>
</dbReference>
<feature type="compositionally biased region" description="Basic and acidic residues" evidence="1">
    <location>
        <begin position="88"/>
        <end position="99"/>
    </location>
</feature>
<sequence>MSAPPGTQVPIDPALLREQHLHGWQSASSSAPPPTKRCRRRRPPRRPARNSLYDLMHEHAGTSLFVRPLFWTDVHSRLLDVRFRELEPCDTPTPHHDSSTDTAPSKNHMRPSPSVVTLSDALTELLLPSSPHHGPTTNAVKKVLETLWPNAFRTPRHLPTFHLHFGDHVYYEAVRAQVMWEYAPVAATGPGPTPSESLDSSDRADSCTPSSTPVPGPESISVPQRRIPMMCYLGKSQLASMRRNIFRISPGPYSSGNEPVLRLQKLRSKMLVPADDDQDPHMIGIFLAMAQKYFYDTPSLPSHPYRLRQARPTSQQRRLSPRPEFHDIKLRVLTQDSETCEFIVYTAIVTAAFLQRFHDPFSHPADGGSSAGMDIQYTRVPAWPIVGLRERMGRALGEEVVGPFDPNDMEMWGDETEMETETDAETVESSSRIVTSTKRKREALSEVVHNGTFDGDSSDDSDGGDGADEPTFSSKKRCLSEGSIVGVVI</sequence>